<gene>
    <name evidence="1" type="ORF">LSAT_V11C700370040</name>
</gene>
<protein>
    <submittedName>
        <fullName evidence="1">Uncharacterized protein</fullName>
    </submittedName>
</protein>
<keyword evidence="2" id="KW-1185">Reference proteome</keyword>
<comment type="caution">
    <text evidence="1">The sequence shown here is derived from an EMBL/GenBank/DDBJ whole genome shotgun (WGS) entry which is preliminary data.</text>
</comment>
<accession>A0A9R1V456</accession>
<dbReference type="Proteomes" id="UP000235145">
    <property type="component" value="Unassembled WGS sequence"/>
</dbReference>
<evidence type="ECO:0000313" key="2">
    <source>
        <dbReference type="Proteomes" id="UP000235145"/>
    </source>
</evidence>
<organism evidence="1 2">
    <name type="scientific">Lactuca sativa</name>
    <name type="common">Garden lettuce</name>
    <dbReference type="NCBI Taxonomy" id="4236"/>
    <lineage>
        <taxon>Eukaryota</taxon>
        <taxon>Viridiplantae</taxon>
        <taxon>Streptophyta</taxon>
        <taxon>Embryophyta</taxon>
        <taxon>Tracheophyta</taxon>
        <taxon>Spermatophyta</taxon>
        <taxon>Magnoliopsida</taxon>
        <taxon>eudicotyledons</taxon>
        <taxon>Gunneridae</taxon>
        <taxon>Pentapetalae</taxon>
        <taxon>asterids</taxon>
        <taxon>campanulids</taxon>
        <taxon>Asterales</taxon>
        <taxon>Asteraceae</taxon>
        <taxon>Cichorioideae</taxon>
        <taxon>Cichorieae</taxon>
        <taxon>Lactucinae</taxon>
        <taxon>Lactuca</taxon>
    </lineage>
</organism>
<sequence length="105" mass="12578">MLLKEWEIMLRILLPWRNKHLRHQLDTQQRMPPPYLKIKLRHTLKPEAMAFGKDAVLRYVVVACWMRAFNLRVPITSTPFFVCLNVLFSQTWFVQFNITLLPTPN</sequence>
<evidence type="ECO:0000313" key="1">
    <source>
        <dbReference type="EMBL" id="KAJ0197925.1"/>
    </source>
</evidence>
<proteinExistence type="predicted"/>
<reference evidence="1 2" key="1">
    <citation type="journal article" date="2017" name="Nat. Commun.">
        <title>Genome assembly with in vitro proximity ligation data and whole-genome triplication in lettuce.</title>
        <authorList>
            <person name="Reyes-Chin-Wo S."/>
            <person name="Wang Z."/>
            <person name="Yang X."/>
            <person name="Kozik A."/>
            <person name="Arikit S."/>
            <person name="Song C."/>
            <person name="Xia L."/>
            <person name="Froenicke L."/>
            <person name="Lavelle D.O."/>
            <person name="Truco M.J."/>
            <person name="Xia R."/>
            <person name="Zhu S."/>
            <person name="Xu C."/>
            <person name="Xu H."/>
            <person name="Xu X."/>
            <person name="Cox K."/>
            <person name="Korf I."/>
            <person name="Meyers B.C."/>
            <person name="Michelmore R.W."/>
        </authorList>
    </citation>
    <scope>NUCLEOTIDE SEQUENCE [LARGE SCALE GENOMIC DNA]</scope>
    <source>
        <strain evidence="2">cv. Salinas</strain>
        <tissue evidence="1">Seedlings</tissue>
    </source>
</reference>
<dbReference type="EMBL" id="NBSK02000007">
    <property type="protein sequence ID" value="KAJ0197925.1"/>
    <property type="molecule type" value="Genomic_DNA"/>
</dbReference>
<name>A0A9R1V456_LACSA</name>
<dbReference type="AlphaFoldDB" id="A0A9R1V456"/>